<dbReference type="InterPro" id="IPR051909">
    <property type="entry name" value="MFP_Cation_Efflux"/>
</dbReference>
<keyword evidence="10" id="KW-1185">Reference proteome</keyword>
<dbReference type="FunFam" id="2.40.30.170:FF:000010">
    <property type="entry name" value="Efflux RND transporter periplasmic adaptor subunit"/>
    <property type="match status" value="1"/>
</dbReference>
<keyword evidence="3" id="KW-0732">Signal</keyword>
<dbReference type="PATRIC" id="fig|29290.4.peg.8176"/>
<keyword evidence="4" id="KW-0406">Ion transport</keyword>
<dbReference type="Pfam" id="PF25919">
    <property type="entry name" value="BSH_CusB"/>
    <property type="match status" value="1"/>
</dbReference>
<proteinExistence type="inferred from homology"/>
<dbReference type="Proteomes" id="UP000033423">
    <property type="component" value="Unassembled WGS sequence"/>
</dbReference>
<dbReference type="NCBIfam" id="TIGR01730">
    <property type="entry name" value="RND_mfp"/>
    <property type="match status" value="1"/>
</dbReference>
<evidence type="ECO:0000259" key="8">
    <source>
        <dbReference type="Pfam" id="PF25975"/>
    </source>
</evidence>
<dbReference type="InterPro" id="IPR058649">
    <property type="entry name" value="CzcB_C"/>
</dbReference>
<evidence type="ECO:0000313" key="9">
    <source>
        <dbReference type="EMBL" id="KJU81626.1"/>
    </source>
</evidence>
<evidence type="ECO:0000256" key="1">
    <source>
        <dbReference type="ARBA" id="ARBA00009477"/>
    </source>
</evidence>
<dbReference type="GO" id="GO:0060003">
    <property type="term" value="P:copper ion export"/>
    <property type="evidence" value="ECO:0007669"/>
    <property type="project" value="TreeGrafter"/>
</dbReference>
<dbReference type="InterPro" id="IPR058790">
    <property type="entry name" value="BSH_CusB"/>
</dbReference>
<keyword evidence="2" id="KW-0813">Transport</keyword>
<dbReference type="GO" id="GO:0030288">
    <property type="term" value="C:outer membrane-bounded periplasmic space"/>
    <property type="evidence" value="ECO:0007669"/>
    <property type="project" value="TreeGrafter"/>
</dbReference>
<evidence type="ECO:0000259" key="6">
    <source>
        <dbReference type="Pfam" id="PF25919"/>
    </source>
</evidence>
<sequence>MIKDIILVFFATLTFLMTFSGNVAVGFAEDGFDDDETPVVEIPDDKRQLIGVRTVEVAVKPFQRTIRTVGRIEYDERRLSTVNTKIEGWIERLYVDYTGRYVKKGEAMADIYSPELVATQREFLNLVKWARGTSVYSEQELVNSYAEMLKKDALAILDAARQRLRLWDITDVQIDEIEKSGQVIRTLTIYCPVGGYVTEKKAVAGMRVMAGEKLFDVVDLSSVWVMADVYENELPLIKVGQRAEIGLSYSGERPFTSKVDYIYPVLSGERRTARVRFTLPNPKGELRPQMFTNVEIGIDLGQRLVIPDEAVIDTGVEQRVYVDKGEGNFEPRLVQLGLRSSGMVEVTKGLKAKERVASSAAFLIDSEAQLKGIAPKK</sequence>
<dbReference type="GO" id="GO:0046914">
    <property type="term" value="F:transition metal ion binding"/>
    <property type="evidence" value="ECO:0007669"/>
    <property type="project" value="TreeGrafter"/>
</dbReference>
<evidence type="ECO:0000259" key="7">
    <source>
        <dbReference type="Pfam" id="PF25954"/>
    </source>
</evidence>
<dbReference type="Gene3D" id="2.40.30.170">
    <property type="match status" value="1"/>
</dbReference>
<protein>
    <submittedName>
        <fullName evidence="9">Hemolysin D</fullName>
    </submittedName>
</protein>
<dbReference type="GO" id="GO:0022857">
    <property type="term" value="F:transmembrane transporter activity"/>
    <property type="evidence" value="ECO:0007669"/>
    <property type="project" value="InterPro"/>
</dbReference>
<name>A0A0F3GIB0_9BACT</name>
<dbReference type="InterPro" id="IPR058792">
    <property type="entry name" value="Beta-barrel_RND_2"/>
</dbReference>
<dbReference type="Pfam" id="PF25975">
    <property type="entry name" value="CzcB_C"/>
    <property type="match status" value="1"/>
</dbReference>
<feature type="domain" description="CusB-like barrel-sandwich hybrid" evidence="6">
    <location>
        <begin position="80"/>
        <end position="217"/>
    </location>
</feature>
<dbReference type="Pfam" id="PF25869">
    <property type="entry name" value="3HB_CusB"/>
    <property type="match status" value="1"/>
</dbReference>
<dbReference type="EMBL" id="LACI01002626">
    <property type="protein sequence ID" value="KJU81626.1"/>
    <property type="molecule type" value="Genomic_DNA"/>
</dbReference>
<dbReference type="Pfam" id="PF25954">
    <property type="entry name" value="Beta-barrel_RND_2"/>
    <property type="match status" value="1"/>
</dbReference>
<dbReference type="GO" id="GO:0015679">
    <property type="term" value="P:plasma membrane copper ion transport"/>
    <property type="evidence" value="ECO:0007669"/>
    <property type="project" value="TreeGrafter"/>
</dbReference>
<evidence type="ECO:0000259" key="5">
    <source>
        <dbReference type="Pfam" id="PF25869"/>
    </source>
</evidence>
<accession>A0A0F3GIB0</accession>
<gene>
    <name evidence="9" type="ORF">MBAV_006188</name>
</gene>
<evidence type="ECO:0000313" key="10">
    <source>
        <dbReference type="Proteomes" id="UP000033423"/>
    </source>
</evidence>
<organism evidence="9 10">
    <name type="scientific">Candidatus Magnetobacterium bavaricum</name>
    <dbReference type="NCBI Taxonomy" id="29290"/>
    <lineage>
        <taxon>Bacteria</taxon>
        <taxon>Pseudomonadati</taxon>
        <taxon>Nitrospirota</taxon>
        <taxon>Thermodesulfovibrionia</taxon>
        <taxon>Thermodesulfovibrionales</taxon>
        <taxon>Candidatus Magnetobacteriaceae</taxon>
        <taxon>Candidatus Magnetobacterium</taxon>
    </lineage>
</organism>
<evidence type="ECO:0000256" key="4">
    <source>
        <dbReference type="ARBA" id="ARBA00023065"/>
    </source>
</evidence>
<evidence type="ECO:0000256" key="2">
    <source>
        <dbReference type="ARBA" id="ARBA00022448"/>
    </source>
</evidence>
<dbReference type="InterPro" id="IPR006143">
    <property type="entry name" value="RND_pump_MFP"/>
</dbReference>
<dbReference type="Gene3D" id="2.40.420.20">
    <property type="match status" value="1"/>
</dbReference>
<dbReference type="Gene3D" id="6.10.140.730">
    <property type="match status" value="1"/>
</dbReference>
<dbReference type="FunFam" id="2.40.420.20:FF:000003">
    <property type="entry name" value="Cation efflux system protein cusB"/>
    <property type="match status" value="1"/>
</dbReference>
<evidence type="ECO:0000256" key="3">
    <source>
        <dbReference type="ARBA" id="ARBA00022729"/>
    </source>
</evidence>
<dbReference type="GO" id="GO:0016020">
    <property type="term" value="C:membrane"/>
    <property type="evidence" value="ECO:0007669"/>
    <property type="project" value="InterPro"/>
</dbReference>
<dbReference type="PANTHER" id="PTHR30097">
    <property type="entry name" value="CATION EFFLUX SYSTEM PROTEIN CUSB"/>
    <property type="match status" value="1"/>
</dbReference>
<comment type="caution">
    <text evidence="9">The sequence shown here is derived from an EMBL/GenBank/DDBJ whole genome shotgun (WGS) entry which is preliminary data.</text>
</comment>
<dbReference type="InterPro" id="IPR058791">
    <property type="entry name" value="3HB_CusB"/>
</dbReference>
<feature type="domain" description="CzcB-like C-terminal circularly permuted SH3-like" evidence="8">
    <location>
        <begin position="305"/>
        <end position="364"/>
    </location>
</feature>
<feature type="domain" description="CusB-like three alpha-helical bundle" evidence="5">
    <location>
        <begin position="154"/>
        <end position="183"/>
    </location>
</feature>
<feature type="domain" description="CusB-like beta-barrel" evidence="7">
    <location>
        <begin position="222"/>
        <end position="296"/>
    </location>
</feature>
<reference evidence="9 10" key="1">
    <citation type="submission" date="2015-02" db="EMBL/GenBank/DDBJ databases">
        <title>Single-cell genomics of uncultivated deep-branching MTB reveals a conserved set of magnetosome genes.</title>
        <authorList>
            <person name="Kolinko S."/>
            <person name="Richter M."/>
            <person name="Glockner F.O."/>
            <person name="Brachmann A."/>
            <person name="Schuler D."/>
        </authorList>
    </citation>
    <scope>NUCLEOTIDE SEQUENCE [LARGE SCALE GENOMIC DNA]</scope>
    <source>
        <strain evidence="9">TM-1</strain>
    </source>
</reference>
<dbReference type="SUPFAM" id="SSF111369">
    <property type="entry name" value="HlyD-like secretion proteins"/>
    <property type="match status" value="1"/>
</dbReference>
<dbReference type="AlphaFoldDB" id="A0A0F3GIB0"/>
<dbReference type="PANTHER" id="PTHR30097:SF15">
    <property type="entry name" value="CATION EFFLUX SYSTEM PROTEIN CUSB"/>
    <property type="match status" value="1"/>
</dbReference>
<comment type="similarity">
    <text evidence="1">Belongs to the membrane fusion protein (MFP) (TC 8.A.1) family.</text>
</comment>